<dbReference type="AlphaFoldDB" id="A0A8X6N254"/>
<gene>
    <name evidence="1" type="ORF">NPIL_479041</name>
</gene>
<evidence type="ECO:0000313" key="1">
    <source>
        <dbReference type="EMBL" id="GFS89723.1"/>
    </source>
</evidence>
<evidence type="ECO:0000313" key="2">
    <source>
        <dbReference type="Proteomes" id="UP000887013"/>
    </source>
</evidence>
<proteinExistence type="predicted"/>
<sequence length="152" mass="17299">MISYSSSLRNFGFLNIKVGLPHLPIPFYYRLGYLSIGCGENVDFSWASVWRDAVSGPRILKKYLKKRGYGKTNTAHEQIERHDNCYRAETNKMFDVAMIYGVLELHWMRNNEPSVLEQASGPGLPQGLLKHPTKNGPQRIVVSIEETDLSAR</sequence>
<comment type="caution">
    <text evidence="1">The sequence shown here is derived from an EMBL/GenBank/DDBJ whole genome shotgun (WGS) entry which is preliminary data.</text>
</comment>
<organism evidence="1 2">
    <name type="scientific">Nephila pilipes</name>
    <name type="common">Giant wood spider</name>
    <name type="synonym">Nephila maculata</name>
    <dbReference type="NCBI Taxonomy" id="299642"/>
    <lineage>
        <taxon>Eukaryota</taxon>
        <taxon>Metazoa</taxon>
        <taxon>Ecdysozoa</taxon>
        <taxon>Arthropoda</taxon>
        <taxon>Chelicerata</taxon>
        <taxon>Arachnida</taxon>
        <taxon>Araneae</taxon>
        <taxon>Araneomorphae</taxon>
        <taxon>Entelegynae</taxon>
        <taxon>Araneoidea</taxon>
        <taxon>Nephilidae</taxon>
        <taxon>Nephila</taxon>
    </lineage>
</organism>
<dbReference type="EMBL" id="BMAW01053169">
    <property type="protein sequence ID" value="GFS89723.1"/>
    <property type="molecule type" value="Genomic_DNA"/>
</dbReference>
<accession>A0A8X6N254</accession>
<dbReference type="Proteomes" id="UP000887013">
    <property type="component" value="Unassembled WGS sequence"/>
</dbReference>
<name>A0A8X6N254_NEPPI</name>
<keyword evidence="2" id="KW-1185">Reference proteome</keyword>
<protein>
    <submittedName>
        <fullName evidence="1">Uncharacterized protein</fullName>
    </submittedName>
</protein>
<reference evidence="1" key="1">
    <citation type="submission" date="2020-08" db="EMBL/GenBank/DDBJ databases">
        <title>Multicomponent nature underlies the extraordinary mechanical properties of spider dragline silk.</title>
        <authorList>
            <person name="Kono N."/>
            <person name="Nakamura H."/>
            <person name="Mori M."/>
            <person name="Yoshida Y."/>
            <person name="Ohtoshi R."/>
            <person name="Malay A.D."/>
            <person name="Moran D.A.P."/>
            <person name="Tomita M."/>
            <person name="Numata K."/>
            <person name="Arakawa K."/>
        </authorList>
    </citation>
    <scope>NUCLEOTIDE SEQUENCE</scope>
</reference>